<dbReference type="EMBL" id="KI913115">
    <property type="protein sequence ID" value="ETV87867.1"/>
    <property type="molecule type" value="Genomic_DNA"/>
</dbReference>
<feature type="transmembrane region" description="Helical" evidence="1">
    <location>
        <begin position="229"/>
        <end position="249"/>
    </location>
</feature>
<keyword evidence="1" id="KW-0812">Transmembrane</keyword>
<dbReference type="GeneID" id="20803292"/>
<accession>W4H7J4</accession>
<proteinExistence type="predicted"/>
<dbReference type="RefSeq" id="XP_009822730.1">
    <property type="nucleotide sequence ID" value="XM_009824428.1"/>
</dbReference>
<dbReference type="AlphaFoldDB" id="W4H7J4"/>
<keyword evidence="1" id="KW-0472">Membrane</keyword>
<reference evidence="3" key="1">
    <citation type="submission" date="2013-12" db="EMBL/GenBank/DDBJ databases">
        <title>The Genome Sequence of Aphanomyces astaci APO3.</title>
        <authorList>
            <consortium name="The Broad Institute Genomics Platform"/>
            <person name="Russ C."/>
            <person name="Tyler B."/>
            <person name="van West P."/>
            <person name="Dieguez-Uribeondo J."/>
            <person name="Young S.K."/>
            <person name="Zeng Q."/>
            <person name="Gargeya S."/>
            <person name="Fitzgerald M."/>
            <person name="Abouelleil A."/>
            <person name="Alvarado L."/>
            <person name="Chapman S.B."/>
            <person name="Gainer-Dewar J."/>
            <person name="Goldberg J."/>
            <person name="Griggs A."/>
            <person name="Gujja S."/>
            <person name="Hansen M."/>
            <person name="Howarth C."/>
            <person name="Imamovic A."/>
            <person name="Ireland A."/>
            <person name="Larimer J."/>
            <person name="McCowan C."/>
            <person name="Murphy C."/>
            <person name="Pearson M."/>
            <person name="Poon T.W."/>
            <person name="Priest M."/>
            <person name="Roberts A."/>
            <person name="Saif S."/>
            <person name="Shea T."/>
            <person name="Sykes S."/>
            <person name="Wortman J."/>
            <person name="Nusbaum C."/>
            <person name="Birren B."/>
        </authorList>
    </citation>
    <scope>NUCLEOTIDE SEQUENCE [LARGE SCALE GENOMIC DNA]</scope>
    <source>
        <strain evidence="3">APO3</strain>
    </source>
</reference>
<protein>
    <submittedName>
        <fullName evidence="3">Uncharacterized protein</fullName>
    </submittedName>
</protein>
<keyword evidence="1" id="KW-1133">Transmembrane helix</keyword>
<feature type="chain" id="PRO_5004841801" evidence="2">
    <location>
        <begin position="21"/>
        <end position="250"/>
    </location>
</feature>
<gene>
    <name evidence="3" type="ORF">H257_01296</name>
</gene>
<name>W4H7J4_APHAT</name>
<sequence length="250" mass="27619">MRPTCSIAWGLCSIVACAWGNEQQSDHSTLLQEWSSPASAQMSPWHRTDIERRLAEVDPVSTELTCDLAIYTAFLAGEGRCCPHSRTSRSPLMFKEGKEMFVQASLCEASIEYLKLRLAGRFGPVLQSDIQTVMCSTSCMDSDVMHQSAMERSHCSCTQLSTDSFISQDFCRQNSGPIIVQCLSPLMVSVARLLCSILGVCGTWGCGLHDFMCPRYDWDRLYPCAATSFQVSFLVMGVLALAVLDAILIQ</sequence>
<evidence type="ECO:0000256" key="1">
    <source>
        <dbReference type="SAM" id="Phobius"/>
    </source>
</evidence>
<keyword evidence="2" id="KW-0732">Signal</keyword>
<feature type="signal peptide" evidence="2">
    <location>
        <begin position="1"/>
        <end position="20"/>
    </location>
</feature>
<dbReference type="VEuPathDB" id="FungiDB:H257_01296"/>
<dbReference type="OrthoDB" id="72596at2759"/>
<dbReference type="PROSITE" id="PS51257">
    <property type="entry name" value="PROKAR_LIPOPROTEIN"/>
    <property type="match status" value="1"/>
</dbReference>
<organism evidence="3">
    <name type="scientific">Aphanomyces astaci</name>
    <name type="common">Crayfish plague agent</name>
    <dbReference type="NCBI Taxonomy" id="112090"/>
    <lineage>
        <taxon>Eukaryota</taxon>
        <taxon>Sar</taxon>
        <taxon>Stramenopiles</taxon>
        <taxon>Oomycota</taxon>
        <taxon>Saprolegniomycetes</taxon>
        <taxon>Saprolegniales</taxon>
        <taxon>Verrucalvaceae</taxon>
        <taxon>Aphanomyces</taxon>
    </lineage>
</organism>
<evidence type="ECO:0000313" key="3">
    <source>
        <dbReference type="EMBL" id="ETV87867.1"/>
    </source>
</evidence>
<evidence type="ECO:0000256" key="2">
    <source>
        <dbReference type="SAM" id="SignalP"/>
    </source>
</evidence>